<comment type="subcellular location">
    <subcellularLocation>
        <location evidence="9">Cell membrane</location>
        <topology evidence="9">Multi-pass membrane protein</topology>
    </subcellularLocation>
</comment>
<dbReference type="HAMAP" id="MF_00161">
    <property type="entry name" value="LspA"/>
    <property type="match status" value="1"/>
</dbReference>
<dbReference type="GO" id="GO:0004190">
    <property type="term" value="F:aspartic-type endopeptidase activity"/>
    <property type="evidence" value="ECO:0007669"/>
    <property type="project" value="UniProtKB-UniRule"/>
</dbReference>
<dbReference type="UniPathway" id="UPA00665"/>
<dbReference type="GO" id="GO:0006508">
    <property type="term" value="P:proteolysis"/>
    <property type="evidence" value="ECO:0007669"/>
    <property type="project" value="UniProtKB-KW"/>
</dbReference>
<reference evidence="12 13" key="1">
    <citation type="submission" date="2019-02" db="EMBL/GenBank/DDBJ databases">
        <title>Deep-cultivation of Planctomycetes and their phenomic and genomic characterization uncovers novel biology.</title>
        <authorList>
            <person name="Wiegand S."/>
            <person name="Jogler M."/>
            <person name="Boedeker C."/>
            <person name="Pinto D."/>
            <person name="Vollmers J."/>
            <person name="Rivas-Marin E."/>
            <person name="Kohn T."/>
            <person name="Peeters S.H."/>
            <person name="Heuer A."/>
            <person name="Rast P."/>
            <person name="Oberbeckmann S."/>
            <person name="Bunk B."/>
            <person name="Jeske O."/>
            <person name="Meyerdierks A."/>
            <person name="Storesund J.E."/>
            <person name="Kallscheuer N."/>
            <person name="Luecker S."/>
            <person name="Lage O.M."/>
            <person name="Pohl T."/>
            <person name="Merkel B.J."/>
            <person name="Hornburger P."/>
            <person name="Mueller R.-W."/>
            <person name="Bruemmer F."/>
            <person name="Labrenz M."/>
            <person name="Spormann A.M."/>
            <person name="Op den Camp H."/>
            <person name="Overmann J."/>
            <person name="Amann R."/>
            <person name="Jetten M.S.M."/>
            <person name="Mascher T."/>
            <person name="Medema M.H."/>
            <person name="Devos D.P."/>
            <person name="Kaster A.-K."/>
            <person name="Ovreas L."/>
            <person name="Rohde M."/>
            <person name="Galperin M.Y."/>
            <person name="Jogler C."/>
        </authorList>
    </citation>
    <scope>NUCLEOTIDE SEQUENCE [LARGE SCALE GENOMIC DNA]</scope>
    <source>
        <strain evidence="12 13">Pan265</strain>
    </source>
</reference>
<evidence type="ECO:0000256" key="4">
    <source>
        <dbReference type="ARBA" id="ARBA00022692"/>
    </source>
</evidence>
<dbReference type="KEGG" id="mcad:Pan265_10430"/>
<evidence type="ECO:0000256" key="1">
    <source>
        <dbReference type="ARBA" id="ARBA00006139"/>
    </source>
</evidence>
<comment type="catalytic activity">
    <reaction evidence="9 10">
        <text>Release of signal peptides from bacterial membrane prolipoproteins. Hydrolyzes -Xaa-Yaa-Zaa-|-(S,diacylglyceryl)Cys-, in which Xaa is hydrophobic (preferably Leu), and Yaa (Ala or Ser) and Zaa (Gly or Ala) have small, neutral side chains.</text>
        <dbReference type="EC" id="3.4.23.36"/>
    </reaction>
</comment>
<keyword evidence="8 9" id="KW-0472">Membrane</keyword>
<organism evidence="12 13">
    <name type="scientific">Mucisphaera calidilacus</name>
    <dbReference type="NCBI Taxonomy" id="2527982"/>
    <lineage>
        <taxon>Bacteria</taxon>
        <taxon>Pseudomonadati</taxon>
        <taxon>Planctomycetota</taxon>
        <taxon>Phycisphaerae</taxon>
        <taxon>Phycisphaerales</taxon>
        <taxon>Phycisphaeraceae</taxon>
        <taxon>Mucisphaera</taxon>
    </lineage>
</organism>
<feature type="transmembrane region" description="Helical" evidence="9">
    <location>
        <begin position="141"/>
        <end position="162"/>
    </location>
</feature>
<dbReference type="PANTHER" id="PTHR33695">
    <property type="entry name" value="LIPOPROTEIN SIGNAL PEPTIDASE"/>
    <property type="match status" value="1"/>
</dbReference>
<evidence type="ECO:0000256" key="5">
    <source>
        <dbReference type="ARBA" id="ARBA00022750"/>
    </source>
</evidence>
<protein>
    <recommendedName>
        <fullName evidence="9">Lipoprotein signal peptidase</fullName>
        <ecNumber evidence="9">3.4.23.36</ecNumber>
    </recommendedName>
    <alternativeName>
        <fullName evidence="9">Prolipoprotein signal peptidase</fullName>
    </alternativeName>
    <alternativeName>
        <fullName evidence="9">Signal peptidase II</fullName>
        <shortName evidence="9">SPase II</shortName>
    </alternativeName>
</protein>
<dbReference type="AlphaFoldDB" id="A0A518BW89"/>
<comment type="pathway">
    <text evidence="9">Protein modification; lipoprotein biosynthesis (signal peptide cleavage).</text>
</comment>
<evidence type="ECO:0000313" key="13">
    <source>
        <dbReference type="Proteomes" id="UP000320386"/>
    </source>
</evidence>
<dbReference type="PRINTS" id="PR00781">
    <property type="entry name" value="LIPOSIGPTASE"/>
</dbReference>
<dbReference type="InterPro" id="IPR001872">
    <property type="entry name" value="Peptidase_A8"/>
</dbReference>
<dbReference type="GO" id="GO:0005886">
    <property type="term" value="C:plasma membrane"/>
    <property type="evidence" value="ECO:0007669"/>
    <property type="project" value="UniProtKB-SubCell"/>
</dbReference>
<dbReference type="EC" id="3.4.23.36" evidence="9"/>
<keyword evidence="4 9" id="KW-0812">Transmembrane</keyword>
<comment type="function">
    <text evidence="9 10">This protein specifically catalyzes the removal of signal peptides from prolipoproteins.</text>
</comment>
<dbReference type="NCBIfam" id="TIGR00077">
    <property type="entry name" value="lspA"/>
    <property type="match status" value="1"/>
</dbReference>
<comment type="similarity">
    <text evidence="1 9 11">Belongs to the peptidase A8 family.</text>
</comment>
<name>A0A518BW89_9BACT</name>
<evidence type="ECO:0000256" key="8">
    <source>
        <dbReference type="ARBA" id="ARBA00023136"/>
    </source>
</evidence>
<evidence type="ECO:0000256" key="11">
    <source>
        <dbReference type="RuleBase" id="RU004181"/>
    </source>
</evidence>
<evidence type="ECO:0000313" key="12">
    <source>
        <dbReference type="EMBL" id="QDU71194.1"/>
    </source>
</evidence>
<evidence type="ECO:0000256" key="7">
    <source>
        <dbReference type="ARBA" id="ARBA00022989"/>
    </source>
</evidence>
<evidence type="ECO:0000256" key="3">
    <source>
        <dbReference type="ARBA" id="ARBA00022670"/>
    </source>
</evidence>
<feature type="transmembrane region" description="Helical" evidence="9">
    <location>
        <begin position="78"/>
        <end position="95"/>
    </location>
</feature>
<dbReference type="RefSeq" id="WP_145445326.1">
    <property type="nucleotide sequence ID" value="NZ_CP036280.1"/>
</dbReference>
<dbReference type="PROSITE" id="PS00855">
    <property type="entry name" value="SPASE_II"/>
    <property type="match status" value="1"/>
</dbReference>
<dbReference type="OrthoDB" id="9810259at2"/>
<keyword evidence="5 9" id="KW-0064">Aspartyl protease</keyword>
<feature type="active site" evidence="9">
    <location>
        <position position="150"/>
    </location>
</feature>
<dbReference type="Pfam" id="PF01252">
    <property type="entry name" value="Peptidase_A8"/>
    <property type="match status" value="1"/>
</dbReference>
<dbReference type="PANTHER" id="PTHR33695:SF1">
    <property type="entry name" value="LIPOPROTEIN SIGNAL PEPTIDASE"/>
    <property type="match status" value="1"/>
</dbReference>
<accession>A0A518BW89</accession>
<gene>
    <name evidence="9 12" type="primary">lspA</name>
    <name evidence="12" type="ORF">Pan265_10430</name>
</gene>
<proteinExistence type="inferred from homology"/>
<keyword evidence="13" id="KW-1185">Reference proteome</keyword>
<dbReference type="EMBL" id="CP036280">
    <property type="protein sequence ID" value="QDU71194.1"/>
    <property type="molecule type" value="Genomic_DNA"/>
</dbReference>
<keyword evidence="6 9" id="KW-0378">Hydrolase</keyword>
<dbReference type="Proteomes" id="UP000320386">
    <property type="component" value="Chromosome"/>
</dbReference>
<comment type="caution">
    <text evidence="9">Lacks conserved residue(s) required for the propagation of feature annotation.</text>
</comment>
<sequence>MLGWLVFAGVALSVFAADMVSKYWAFATVAGIPVRPDPSYPGSGIPEHASIAVIPHVLDLHLILNRGAVFGMGQGQQGLFVVVSVLASLFIVWMMSVSSRRAWLMHVALGLILAGALGNLYDRVMFGAVRDLFWMLPTLGLWPWIFNLADAVLMTGVGLILLMSFRGGQRAEPASA</sequence>
<evidence type="ECO:0000256" key="2">
    <source>
        <dbReference type="ARBA" id="ARBA00022475"/>
    </source>
</evidence>
<keyword evidence="2 9" id="KW-1003">Cell membrane</keyword>
<keyword evidence="12" id="KW-0449">Lipoprotein</keyword>
<evidence type="ECO:0000256" key="6">
    <source>
        <dbReference type="ARBA" id="ARBA00022801"/>
    </source>
</evidence>
<evidence type="ECO:0000256" key="10">
    <source>
        <dbReference type="RuleBase" id="RU000594"/>
    </source>
</evidence>
<feature type="active site" evidence="9">
    <location>
        <position position="131"/>
    </location>
</feature>
<keyword evidence="7 9" id="KW-1133">Transmembrane helix</keyword>
<keyword evidence="3 9" id="KW-0645">Protease</keyword>
<feature type="transmembrane region" description="Helical" evidence="9">
    <location>
        <begin position="102"/>
        <end position="121"/>
    </location>
</feature>
<evidence type="ECO:0000256" key="9">
    <source>
        <dbReference type="HAMAP-Rule" id="MF_00161"/>
    </source>
</evidence>